<sequence length="201" mass="22583">MLKGEQLSFRYRVNQPWILRDFSIEINKSEIVGLQGPSGQGKTTIGKLLAGYLQPTEGRVTIDGKPLPNQGYCPVQLIFQHPELAMNPRWTISQILAEGKGTSRELLQGLGIHSNWLSRFPHELSGGELQRIAVARSLNRATRYLIADEMTAMLDTNTQALIWRAVIDYACQVEIGILVISHDIALLKYLCHRRIDLKAAH</sequence>
<dbReference type="PANTHER" id="PTHR43776">
    <property type="entry name" value="TRANSPORT ATP-BINDING PROTEIN"/>
    <property type="match status" value="1"/>
</dbReference>
<dbReference type="InterPro" id="IPR017871">
    <property type="entry name" value="ABC_transporter-like_CS"/>
</dbReference>
<dbReference type="PROSITE" id="PS50893">
    <property type="entry name" value="ABC_TRANSPORTER_2"/>
    <property type="match status" value="1"/>
</dbReference>
<dbReference type="SMART" id="SM00382">
    <property type="entry name" value="AAA"/>
    <property type="match status" value="1"/>
</dbReference>
<comment type="caution">
    <text evidence="6">The sequence shown here is derived from an EMBL/GenBank/DDBJ whole genome shotgun (WGS) entry which is preliminary data.</text>
</comment>
<reference evidence="6 7" key="1">
    <citation type="journal article" date="2020" name="ISME J.">
        <title>Comparative genomics reveals insights into cyanobacterial evolution and habitat adaptation.</title>
        <authorList>
            <person name="Chen M.Y."/>
            <person name="Teng W.K."/>
            <person name="Zhao L."/>
            <person name="Hu C.X."/>
            <person name="Zhou Y.K."/>
            <person name="Han B.P."/>
            <person name="Song L.R."/>
            <person name="Shu W.S."/>
        </authorList>
    </citation>
    <scope>NUCLEOTIDE SEQUENCE [LARGE SCALE GENOMIC DNA]</scope>
    <source>
        <strain evidence="6 7">FACHB-838</strain>
    </source>
</reference>
<dbReference type="InterPro" id="IPR050319">
    <property type="entry name" value="ABC_transp_ATP-bind"/>
</dbReference>
<dbReference type="InterPro" id="IPR003439">
    <property type="entry name" value="ABC_transporter-like_ATP-bd"/>
</dbReference>
<dbReference type="GO" id="GO:0005524">
    <property type="term" value="F:ATP binding"/>
    <property type="evidence" value="ECO:0007669"/>
    <property type="project" value="UniProtKB-KW"/>
</dbReference>
<keyword evidence="3" id="KW-0547">Nucleotide-binding</keyword>
<evidence type="ECO:0000313" key="7">
    <source>
        <dbReference type="Proteomes" id="UP000623440"/>
    </source>
</evidence>
<dbReference type="PROSITE" id="PS00211">
    <property type="entry name" value="ABC_TRANSPORTER_1"/>
    <property type="match status" value="1"/>
</dbReference>
<dbReference type="EMBL" id="JACJSI010000186">
    <property type="protein sequence ID" value="MBD2534699.1"/>
    <property type="molecule type" value="Genomic_DNA"/>
</dbReference>
<evidence type="ECO:0000256" key="4">
    <source>
        <dbReference type="ARBA" id="ARBA00022840"/>
    </source>
</evidence>
<comment type="similarity">
    <text evidence="1">Belongs to the ABC transporter superfamily.</text>
</comment>
<dbReference type="SUPFAM" id="SSF52540">
    <property type="entry name" value="P-loop containing nucleoside triphosphate hydrolases"/>
    <property type="match status" value="1"/>
</dbReference>
<dbReference type="Pfam" id="PF00005">
    <property type="entry name" value="ABC_tran"/>
    <property type="match status" value="1"/>
</dbReference>
<organism evidence="6 7">
    <name type="scientific">Nostoc flagelliforme FACHB-838</name>
    <dbReference type="NCBI Taxonomy" id="2692904"/>
    <lineage>
        <taxon>Bacteria</taxon>
        <taxon>Bacillati</taxon>
        <taxon>Cyanobacteriota</taxon>
        <taxon>Cyanophyceae</taxon>
        <taxon>Nostocales</taxon>
        <taxon>Nostocaceae</taxon>
        <taxon>Nostoc</taxon>
    </lineage>
</organism>
<accession>A0ABR8DZ34</accession>
<dbReference type="InterPro" id="IPR003593">
    <property type="entry name" value="AAA+_ATPase"/>
</dbReference>
<keyword evidence="2" id="KW-0813">Transport</keyword>
<evidence type="ECO:0000256" key="1">
    <source>
        <dbReference type="ARBA" id="ARBA00005417"/>
    </source>
</evidence>
<protein>
    <submittedName>
        <fullName evidence="6">ATP-binding cassette domain-containing protein</fullName>
    </submittedName>
</protein>
<dbReference type="PANTHER" id="PTHR43776:SF7">
    <property type="entry name" value="D,D-DIPEPTIDE TRANSPORT ATP-BINDING PROTEIN DDPF-RELATED"/>
    <property type="match status" value="1"/>
</dbReference>
<gene>
    <name evidence="6" type="ORF">H6G97_36590</name>
</gene>
<dbReference type="InterPro" id="IPR027417">
    <property type="entry name" value="P-loop_NTPase"/>
</dbReference>
<name>A0ABR8DZ34_9NOSO</name>
<dbReference type="RefSeq" id="WP_190945455.1">
    <property type="nucleotide sequence ID" value="NZ_JACJSI010000186.1"/>
</dbReference>
<evidence type="ECO:0000259" key="5">
    <source>
        <dbReference type="PROSITE" id="PS50893"/>
    </source>
</evidence>
<evidence type="ECO:0000256" key="3">
    <source>
        <dbReference type="ARBA" id="ARBA00022741"/>
    </source>
</evidence>
<keyword evidence="7" id="KW-1185">Reference proteome</keyword>
<keyword evidence="4 6" id="KW-0067">ATP-binding</keyword>
<dbReference type="Gene3D" id="3.40.50.300">
    <property type="entry name" value="P-loop containing nucleotide triphosphate hydrolases"/>
    <property type="match status" value="1"/>
</dbReference>
<dbReference type="Proteomes" id="UP000623440">
    <property type="component" value="Unassembled WGS sequence"/>
</dbReference>
<evidence type="ECO:0000256" key="2">
    <source>
        <dbReference type="ARBA" id="ARBA00022448"/>
    </source>
</evidence>
<proteinExistence type="inferred from homology"/>
<feature type="domain" description="ABC transporter" evidence="5">
    <location>
        <begin position="2"/>
        <end position="198"/>
    </location>
</feature>
<evidence type="ECO:0000313" key="6">
    <source>
        <dbReference type="EMBL" id="MBD2534699.1"/>
    </source>
</evidence>